<dbReference type="eggNOG" id="COG3115">
    <property type="taxonomic scope" value="Bacteria"/>
</dbReference>
<accession>I3IJH8</accession>
<dbReference type="InterPro" id="IPR025295">
    <property type="entry name" value="eCIS_core_dom"/>
</dbReference>
<reference evidence="3 4" key="1">
    <citation type="journal article" date="2012" name="FEBS Lett.">
        <title>Anammox organism KSU-1 expresses a NirK-type copper-containing nitrite reductase instead of a NirS-type with cytochrome cd1.</title>
        <authorList>
            <person name="Hira D."/>
            <person name="Toh H."/>
            <person name="Migita C.T."/>
            <person name="Okubo H."/>
            <person name="Nishiyama T."/>
            <person name="Hattori M."/>
            <person name="Furukawa K."/>
            <person name="Fujii T."/>
        </authorList>
    </citation>
    <scope>NUCLEOTIDE SEQUENCE [LARGE SCALE GENOMIC DNA]</scope>
</reference>
<organism evidence="3 4">
    <name type="scientific">Candidatus Jettenia caeni</name>
    <dbReference type="NCBI Taxonomy" id="247490"/>
    <lineage>
        <taxon>Bacteria</taxon>
        <taxon>Pseudomonadati</taxon>
        <taxon>Planctomycetota</taxon>
        <taxon>Candidatus Brocadiia</taxon>
        <taxon>Candidatus Brocadiales</taxon>
        <taxon>Candidatus Brocadiaceae</taxon>
        <taxon>Candidatus Jettenia</taxon>
    </lineage>
</organism>
<protein>
    <recommendedName>
        <fullName evidence="2">eCIS core domain-containing protein</fullName>
    </recommendedName>
</protein>
<evidence type="ECO:0000313" key="4">
    <source>
        <dbReference type="Proteomes" id="UP000002985"/>
    </source>
</evidence>
<dbReference type="STRING" id="247490.KSU1_C0277"/>
<dbReference type="Pfam" id="PF13699">
    <property type="entry name" value="eCIS_core"/>
    <property type="match status" value="1"/>
</dbReference>
<feature type="region of interest" description="Disordered" evidence="1">
    <location>
        <begin position="362"/>
        <end position="382"/>
    </location>
</feature>
<dbReference type="EMBL" id="BAFH01000003">
    <property type="protein sequence ID" value="GAB61873.1"/>
    <property type="molecule type" value="Genomic_DNA"/>
</dbReference>
<feature type="domain" description="eCIS core" evidence="2">
    <location>
        <begin position="146"/>
        <end position="223"/>
    </location>
</feature>
<sequence>MSLAIAKKLSPGTVYKKRHDGVHSDLNRLPISHRNLQVSTIQCKSNCPCGGGCPRCKNNHMIQAKLKINEPGDTYEQEADRIAETVVESKTSPLLQRKCACAKGTPCPECEEEKKALIQRKTAQASDITGTSFPDNFLQNPGSGQPLDPINRAFFEHHFGYDFSHVRIHTNNQASESARAVNALAYTVGQDVVFGMGQYAPATKAGKKLLGHELAHVVQQGGKSFEINNAHAAKCVQRAVIGEVTATGAGTKESEDLCAGWFSDHESTSKRAAEYYVRTELQGDRGVVEKIECDLFNPDTGAFACTVHFTDGTPIRVIVRRDAIIVGVYPLQTMHPPPDRPLCWYDYKCPGPDRDLVLTKRKCQTSKPAQGAPSQKVYGPEP</sequence>
<name>I3IJH8_9BACT</name>
<comment type="caution">
    <text evidence="3">The sequence shown here is derived from an EMBL/GenBank/DDBJ whole genome shotgun (WGS) entry which is preliminary data.</text>
</comment>
<proteinExistence type="predicted"/>
<gene>
    <name evidence="3" type="ORF">KSU1_C0277</name>
</gene>
<evidence type="ECO:0000259" key="2">
    <source>
        <dbReference type="Pfam" id="PF13699"/>
    </source>
</evidence>
<dbReference type="Proteomes" id="UP000002985">
    <property type="component" value="Unassembled WGS sequence"/>
</dbReference>
<keyword evidence="4" id="KW-1185">Reference proteome</keyword>
<evidence type="ECO:0000256" key="1">
    <source>
        <dbReference type="SAM" id="MobiDB-lite"/>
    </source>
</evidence>
<evidence type="ECO:0000313" key="3">
    <source>
        <dbReference type="EMBL" id="GAB61873.1"/>
    </source>
</evidence>
<dbReference type="AlphaFoldDB" id="I3IJH8"/>